<reference evidence="2 3" key="1">
    <citation type="submission" date="2016-11" db="EMBL/GenBank/DDBJ databases">
        <authorList>
            <person name="Jaros S."/>
            <person name="Januszkiewicz K."/>
            <person name="Wedrychowicz H."/>
        </authorList>
    </citation>
    <scope>NUCLEOTIDE SEQUENCE [LARGE SCALE GENOMIC DNA]</scope>
    <source>
        <strain evidence="2 3">DSM 24787</strain>
    </source>
</reference>
<name>A0A1N6E5B4_9BACT</name>
<evidence type="ECO:0000256" key="1">
    <source>
        <dbReference type="SAM" id="MobiDB-lite"/>
    </source>
</evidence>
<feature type="compositionally biased region" description="Basic residues" evidence="1">
    <location>
        <begin position="347"/>
        <end position="358"/>
    </location>
</feature>
<accession>A0A1N6E5B4</accession>
<proteinExistence type="predicted"/>
<dbReference type="EMBL" id="FSRA01000001">
    <property type="protein sequence ID" value="SIN78222.1"/>
    <property type="molecule type" value="Genomic_DNA"/>
</dbReference>
<evidence type="ECO:0000313" key="3">
    <source>
        <dbReference type="Proteomes" id="UP000185003"/>
    </source>
</evidence>
<gene>
    <name evidence="2" type="ORF">SAMN04488055_1315</name>
</gene>
<dbReference type="Proteomes" id="UP000185003">
    <property type="component" value="Unassembled WGS sequence"/>
</dbReference>
<dbReference type="AlphaFoldDB" id="A0A1N6E5B4"/>
<feature type="region of interest" description="Disordered" evidence="1">
    <location>
        <begin position="337"/>
        <end position="358"/>
    </location>
</feature>
<dbReference type="RefSeq" id="WP_074238468.1">
    <property type="nucleotide sequence ID" value="NZ_FSRA01000001.1"/>
</dbReference>
<keyword evidence="3" id="KW-1185">Reference proteome</keyword>
<evidence type="ECO:0000313" key="2">
    <source>
        <dbReference type="EMBL" id="SIN78222.1"/>
    </source>
</evidence>
<dbReference type="STRING" id="536979.SAMN04488055_1315"/>
<protein>
    <submittedName>
        <fullName evidence="2">Uncharacterized protein</fullName>
    </submittedName>
</protein>
<sequence length="358" mass="41197">MENLNDRIADDLRVWEERNVADAKIYSPEERATTKYQSDQLKELKKIYLKYYAIKEHRSDIALKNLKNKIELMESKLHKGYFSRLWEKIKDAVRFRGFVKSIQVRNEQDYDQVRSFLSQTNQGQDFKPQYILGAREIKIPNNDYYQMSPTEIMNSSFDLTRSDDGFNMTSYKVRILSTVDPSNVKEVTFQHRSHQWLNREQIYGLASGEPVLHVDHKGNRVWLKLNQFDKDKDGNTQMMRVSGDDFNIRDAIQHSALKDKLSENAEAALTKKLHNGNVVDLTVSQNDGDRVFRVRADPLGRSLIVKSLGAGNTTVKMGNTGSSLKVRYKANTGQKIPANKAGQAGKTPRKPHMKVVKR</sequence>
<organism evidence="2 3">
    <name type="scientific">Chitinophaga niabensis</name>
    <dbReference type="NCBI Taxonomy" id="536979"/>
    <lineage>
        <taxon>Bacteria</taxon>
        <taxon>Pseudomonadati</taxon>
        <taxon>Bacteroidota</taxon>
        <taxon>Chitinophagia</taxon>
        <taxon>Chitinophagales</taxon>
        <taxon>Chitinophagaceae</taxon>
        <taxon>Chitinophaga</taxon>
    </lineage>
</organism>